<evidence type="ECO:0000313" key="11">
    <source>
        <dbReference type="Proteomes" id="UP000229749"/>
    </source>
</evidence>
<dbReference type="Proteomes" id="UP000229749">
    <property type="component" value="Unassembled WGS sequence"/>
</dbReference>
<feature type="transmembrane region" description="Helical" evidence="7">
    <location>
        <begin position="6"/>
        <end position="23"/>
    </location>
</feature>
<dbReference type="InterPro" id="IPR038770">
    <property type="entry name" value="Na+/solute_symporter_sf"/>
</dbReference>
<dbReference type="GO" id="GO:0016020">
    <property type="term" value="C:membrane"/>
    <property type="evidence" value="ECO:0007669"/>
    <property type="project" value="UniProtKB-SubCell"/>
</dbReference>
<dbReference type="Gene3D" id="1.20.1530.20">
    <property type="match status" value="1"/>
</dbReference>
<dbReference type="InterPro" id="IPR036291">
    <property type="entry name" value="NAD(P)-bd_dom_sf"/>
</dbReference>
<proteinExistence type="inferred from homology"/>
<evidence type="ECO:0000256" key="1">
    <source>
        <dbReference type="ARBA" id="ARBA00004141"/>
    </source>
</evidence>
<feature type="domain" description="RCK N-terminal" evidence="9">
    <location>
        <begin position="409"/>
        <end position="522"/>
    </location>
</feature>
<dbReference type="PANTHER" id="PTHR42751">
    <property type="entry name" value="SODIUM/HYDROGEN EXCHANGER FAMILY/TRKA DOMAIN PROTEIN"/>
    <property type="match status" value="1"/>
</dbReference>
<name>A0A2M7XI38_9BACT</name>
<feature type="transmembrane region" description="Helical" evidence="7">
    <location>
        <begin position="148"/>
        <end position="169"/>
    </location>
</feature>
<evidence type="ECO:0000259" key="9">
    <source>
        <dbReference type="Pfam" id="PF02254"/>
    </source>
</evidence>
<evidence type="ECO:0000256" key="7">
    <source>
        <dbReference type="SAM" id="Phobius"/>
    </source>
</evidence>
<gene>
    <name evidence="10" type="ORF">CO172_00935</name>
</gene>
<feature type="transmembrane region" description="Helical" evidence="7">
    <location>
        <begin position="87"/>
        <end position="109"/>
    </location>
</feature>
<feature type="transmembrane region" description="Helical" evidence="7">
    <location>
        <begin position="290"/>
        <end position="312"/>
    </location>
</feature>
<reference evidence="11" key="1">
    <citation type="submission" date="2017-09" db="EMBL/GenBank/DDBJ databases">
        <title>Depth-based differentiation of microbial function through sediment-hosted aquifers and enrichment of novel symbionts in the deep terrestrial subsurface.</title>
        <authorList>
            <person name="Probst A.J."/>
            <person name="Ladd B."/>
            <person name="Jarett J.K."/>
            <person name="Geller-Mcgrath D.E."/>
            <person name="Sieber C.M.K."/>
            <person name="Emerson J.B."/>
            <person name="Anantharaman K."/>
            <person name="Thomas B.C."/>
            <person name="Malmstrom R."/>
            <person name="Stieglmeier M."/>
            <person name="Klingl A."/>
            <person name="Woyke T."/>
            <person name="Ryan C.M."/>
            <person name="Banfield J.F."/>
        </authorList>
    </citation>
    <scope>NUCLEOTIDE SEQUENCE [LARGE SCALE GENOMIC DNA]</scope>
</reference>
<dbReference type="GO" id="GO:0015297">
    <property type="term" value="F:antiporter activity"/>
    <property type="evidence" value="ECO:0007669"/>
    <property type="project" value="InterPro"/>
</dbReference>
<organism evidence="10 11">
    <name type="scientific">Candidatus Uhrbacteria bacterium CG_4_9_14_3_um_filter_36_7</name>
    <dbReference type="NCBI Taxonomy" id="1975033"/>
    <lineage>
        <taxon>Bacteria</taxon>
        <taxon>Candidatus Uhriibacteriota</taxon>
    </lineage>
</organism>
<evidence type="ECO:0000259" key="8">
    <source>
        <dbReference type="Pfam" id="PF00999"/>
    </source>
</evidence>
<dbReference type="Pfam" id="PF00999">
    <property type="entry name" value="Na_H_Exchanger"/>
    <property type="match status" value="1"/>
</dbReference>
<evidence type="ECO:0000313" key="10">
    <source>
        <dbReference type="EMBL" id="PJA47536.1"/>
    </source>
</evidence>
<dbReference type="InterPro" id="IPR003148">
    <property type="entry name" value="RCK_N"/>
</dbReference>
<evidence type="ECO:0000256" key="2">
    <source>
        <dbReference type="ARBA" id="ARBA00005551"/>
    </source>
</evidence>
<evidence type="ECO:0000256" key="3">
    <source>
        <dbReference type="ARBA" id="ARBA00022448"/>
    </source>
</evidence>
<protein>
    <submittedName>
        <fullName evidence="10">Sodium:proton exchanger</fullName>
    </submittedName>
</protein>
<dbReference type="Gene3D" id="3.40.50.720">
    <property type="entry name" value="NAD(P)-binding Rossmann-like Domain"/>
    <property type="match status" value="1"/>
</dbReference>
<feature type="transmembrane region" description="Helical" evidence="7">
    <location>
        <begin position="215"/>
        <end position="235"/>
    </location>
</feature>
<sequence length="557" mass="62840">MTDLIFIEISILLAITIGIAFIIRLLRQPLMVAYIIAGIICGPFILNLFKANHEIYSTFAQFGVVLLLFIIGLHLNFNHLKSIGKVSLITGIGQVIFTAGIGTLLLLYLNLPLISAFYLAIAITFSSTIIIMKLLSDKKDTDTIYGRYTIGLMLVQDLIAVLLVIMFGIQTSAQANGLQTIGFLITKLILVGLILWLFTKYILPKCLDKIAHSSELLFLFTLTWCFGIATLLYVLGFSLEMGAIISGITLSSSPYQLEIGSRLKPLRDFFLILFFIVLGSEMGIEGIGGLWIPTIIISLFILIGNPFILYILFRIFKFTRRNSFLAGITAAQVSEFGFVLLFAGRQAGHLQGNEVVIFTGVAIITIFISSYLITYNEQIYRFLLPIFQRFGPDKQRQSERAPKAYDAWVIGYHRIGTKVAETLSDLKVRFSVIDFDPEAIKKLRKTKIPFYFGDIADIEFLEGLPLAKTKIIIMTIPSVDDQIHLIKWVLNLNKQVLIIANAYHTADAQKLYEQGAQFVMMPHFLGAQWITKILKHQKWNRKTLIQFKQEQRKLLSN</sequence>
<feature type="domain" description="Cation/H+ exchanger transmembrane" evidence="8">
    <location>
        <begin position="12"/>
        <end position="370"/>
    </location>
</feature>
<comment type="similarity">
    <text evidence="2">Belongs to the monovalent cation:proton antiporter 2 (CPA2) transporter (TC 2.A.37) family.</text>
</comment>
<dbReference type="AlphaFoldDB" id="A0A2M7XI38"/>
<dbReference type="PANTHER" id="PTHR42751:SF3">
    <property type="entry name" value="SODIUM_GLUTAMATE SYMPORTER"/>
    <property type="match status" value="1"/>
</dbReference>
<feature type="transmembrane region" description="Helical" evidence="7">
    <location>
        <begin position="115"/>
        <end position="136"/>
    </location>
</feature>
<comment type="caution">
    <text evidence="10">The sequence shown here is derived from an EMBL/GenBank/DDBJ whole genome shotgun (WGS) entry which is preliminary data.</text>
</comment>
<keyword evidence="6 7" id="KW-0472">Membrane</keyword>
<keyword evidence="3" id="KW-0813">Transport</keyword>
<feature type="transmembrane region" description="Helical" evidence="7">
    <location>
        <begin position="355"/>
        <end position="374"/>
    </location>
</feature>
<dbReference type="Pfam" id="PF02254">
    <property type="entry name" value="TrkA_N"/>
    <property type="match status" value="1"/>
</dbReference>
<feature type="transmembrane region" description="Helical" evidence="7">
    <location>
        <begin position="55"/>
        <end position="75"/>
    </location>
</feature>
<feature type="transmembrane region" description="Helical" evidence="7">
    <location>
        <begin position="181"/>
        <end position="203"/>
    </location>
</feature>
<dbReference type="GO" id="GO:1902600">
    <property type="term" value="P:proton transmembrane transport"/>
    <property type="evidence" value="ECO:0007669"/>
    <property type="project" value="InterPro"/>
</dbReference>
<dbReference type="InterPro" id="IPR006153">
    <property type="entry name" value="Cation/H_exchanger_TM"/>
</dbReference>
<feature type="transmembrane region" description="Helical" evidence="7">
    <location>
        <begin position="324"/>
        <end position="343"/>
    </location>
</feature>
<evidence type="ECO:0000256" key="6">
    <source>
        <dbReference type="ARBA" id="ARBA00023136"/>
    </source>
</evidence>
<evidence type="ECO:0000256" key="5">
    <source>
        <dbReference type="ARBA" id="ARBA00022989"/>
    </source>
</evidence>
<comment type="subcellular location">
    <subcellularLocation>
        <location evidence="1">Membrane</location>
        <topology evidence="1">Multi-pass membrane protein</topology>
    </subcellularLocation>
</comment>
<feature type="transmembrane region" description="Helical" evidence="7">
    <location>
        <begin position="30"/>
        <end position="49"/>
    </location>
</feature>
<dbReference type="GO" id="GO:0006813">
    <property type="term" value="P:potassium ion transport"/>
    <property type="evidence" value="ECO:0007669"/>
    <property type="project" value="InterPro"/>
</dbReference>
<keyword evidence="4 7" id="KW-0812">Transmembrane</keyword>
<dbReference type="EMBL" id="PFWS01000013">
    <property type="protein sequence ID" value="PJA47536.1"/>
    <property type="molecule type" value="Genomic_DNA"/>
</dbReference>
<accession>A0A2M7XI38</accession>
<keyword evidence="5 7" id="KW-1133">Transmembrane helix</keyword>
<dbReference type="SUPFAM" id="SSF51735">
    <property type="entry name" value="NAD(P)-binding Rossmann-fold domains"/>
    <property type="match status" value="1"/>
</dbReference>
<evidence type="ECO:0000256" key="4">
    <source>
        <dbReference type="ARBA" id="ARBA00022692"/>
    </source>
</evidence>